<reference evidence="4 5" key="1">
    <citation type="submission" date="2024-06" db="EMBL/GenBank/DDBJ databases">
        <title>The Natural Products Discovery Center: Release of the First 8490 Sequenced Strains for Exploring Actinobacteria Biosynthetic Diversity.</title>
        <authorList>
            <person name="Kalkreuter E."/>
            <person name="Kautsar S.A."/>
            <person name="Yang D."/>
            <person name="Bader C.D."/>
            <person name="Teijaro C.N."/>
            <person name="Fluegel L."/>
            <person name="Davis C.M."/>
            <person name="Simpson J.R."/>
            <person name="Lauterbach L."/>
            <person name="Steele A.D."/>
            <person name="Gui C."/>
            <person name="Meng S."/>
            <person name="Li G."/>
            <person name="Viehrig K."/>
            <person name="Ye F."/>
            <person name="Su P."/>
            <person name="Kiefer A.F."/>
            <person name="Nichols A."/>
            <person name="Cepeda A.J."/>
            <person name="Yan W."/>
            <person name="Fan B."/>
            <person name="Jiang Y."/>
            <person name="Adhikari A."/>
            <person name="Zheng C.-J."/>
            <person name="Schuster L."/>
            <person name="Cowan T.M."/>
            <person name="Smanski M.J."/>
            <person name="Chevrette M.G."/>
            <person name="De Carvalho L.P.S."/>
            <person name="Shen B."/>
        </authorList>
    </citation>
    <scope>NUCLEOTIDE SEQUENCE [LARGE SCALE GENOMIC DNA]</scope>
    <source>
        <strain evidence="4 5">NPDC033039</strain>
    </source>
</reference>
<accession>A0ABV2YXD5</accession>
<dbReference type="GO" id="GO:0016787">
    <property type="term" value="F:hydrolase activity"/>
    <property type="evidence" value="ECO:0007669"/>
    <property type="project" value="UniProtKB-KW"/>
</dbReference>
<proteinExistence type="predicted"/>
<evidence type="ECO:0000256" key="1">
    <source>
        <dbReference type="SAM" id="Coils"/>
    </source>
</evidence>
<evidence type="ECO:0000256" key="2">
    <source>
        <dbReference type="SAM" id="MobiDB-lite"/>
    </source>
</evidence>
<dbReference type="EMBL" id="JBEZVI010000006">
    <property type="protein sequence ID" value="MEU3710417.1"/>
    <property type="molecule type" value="Genomic_DNA"/>
</dbReference>
<keyword evidence="5" id="KW-1185">Reference proteome</keyword>
<dbReference type="RefSeq" id="WP_030289527.1">
    <property type="nucleotide sequence ID" value="NZ_JBEZVI010000006.1"/>
</dbReference>
<evidence type="ECO:0000259" key="3">
    <source>
        <dbReference type="Pfam" id="PF06259"/>
    </source>
</evidence>
<feature type="region of interest" description="Disordered" evidence="2">
    <location>
        <begin position="116"/>
        <end position="135"/>
    </location>
</feature>
<dbReference type="InterPro" id="IPR010427">
    <property type="entry name" value="DUF1023"/>
</dbReference>
<comment type="caution">
    <text evidence="4">The sequence shown here is derived from an EMBL/GenBank/DDBJ whole genome shotgun (WGS) entry which is preliminary data.</text>
</comment>
<dbReference type="Proteomes" id="UP001550853">
    <property type="component" value="Unassembled WGS sequence"/>
</dbReference>
<organism evidence="4 5">
    <name type="scientific">Streptomyces catenulae</name>
    <dbReference type="NCBI Taxonomy" id="66875"/>
    <lineage>
        <taxon>Bacteria</taxon>
        <taxon>Bacillati</taxon>
        <taxon>Actinomycetota</taxon>
        <taxon>Actinomycetes</taxon>
        <taxon>Kitasatosporales</taxon>
        <taxon>Streptomycetaceae</taxon>
        <taxon>Streptomyces</taxon>
    </lineage>
</organism>
<gene>
    <name evidence="4" type="ORF">AB0E61_09970</name>
</gene>
<keyword evidence="1" id="KW-0175">Coiled coil</keyword>
<feature type="coiled-coil region" evidence="1">
    <location>
        <begin position="53"/>
        <end position="105"/>
    </location>
</feature>
<feature type="domain" description="DUF1023" evidence="3">
    <location>
        <begin position="301"/>
        <end position="467"/>
    </location>
</feature>
<sequence length="550" mass="58986">MPTLQEIQDLRFSALEEAKEEWARSAHRFGGYQDRVETYLRRPLKSDWSGKAADAAQSRLDRLEKNFQFGSQECTLIEATIDGFVTEMKEQQKRLRKLLDDAAAKGLKVLPSGEVTYKDEGSIPTGDPDAGTPDAEVERRDLEGEILSVRRTVDEIDGRYSVAISRLQADRGLKVDSRESRRDASDISQIAGTAVGLDSAPHRGTDPKKVHEWWNGLSQEERDEQLALNPDVIGNLDGIPAETRDEANRVNLDRLIDAHPPGSPMSEEQEEKQKGYRAIRDRLDRDDGKVPEPLLLGIGGEGQGRAILSYGNPDTADNVAAYVPGFSTTLESVGGEDGDRAQQVWNSSGDAGGRKTASIVWLGYDAPQSIEVAADGPGKRGGADFGTFLEGVQATHQGEKPHVTAIGHSYGSFAVGQGAQRPGGIPADDIILVGSPGTGAQKAEDLGVGKGHVWVGAAENDPVTHAPSKKESMGGSVGIAIGSIFNPHQLWFGQDPASQDFGGIRFGVADGEPFHSHSNYFKDPDGGDSLGNMGAIVAGHPEKVSLQAGR</sequence>
<evidence type="ECO:0000313" key="5">
    <source>
        <dbReference type="Proteomes" id="UP001550853"/>
    </source>
</evidence>
<protein>
    <submittedName>
        <fullName evidence="4">Alpha/beta hydrolase</fullName>
    </submittedName>
</protein>
<evidence type="ECO:0000313" key="4">
    <source>
        <dbReference type="EMBL" id="MEU3710417.1"/>
    </source>
</evidence>
<dbReference type="Pfam" id="PF06259">
    <property type="entry name" value="Abhydrolase_8"/>
    <property type="match status" value="1"/>
</dbReference>
<keyword evidence="4" id="KW-0378">Hydrolase</keyword>
<name>A0ABV2YXD5_9ACTN</name>